<gene>
    <name evidence="1" type="ORF">NQ318_021228</name>
</gene>
<accession>A0AAV8XYQ9</accession>
<dbReference type="Gene3D" id="3.60.10.10">
    <property type="entry name" value="Endonuclease/exonuclease/phosphatase"/>
    <property type="match status" value="1"/>
</dbReference>
<organism evidence="1 2">
    <name type="scientific">Aromia moschata</name>
    <dbReference type="NCBI Taxonomy" id="1265417"/>
    <lineage>
        <taxon>Eukaryota</taxon>
        <taxon>Metazoa</taxon>
        <taxon>Ecdysozoa</taxon>
        <taxon>Arthropoda</taxon>
        <taxon>Hexapoda</taxon>
        <taxon>Insecta</taxon>
        <taxon>Pterygota</taxon>
        <taxon>Neoptera</taxon>
        <taxon>Endopterygota</taxon>
        <taxon>Coleoptera</taxon>
        <taxon>Polyphaga</taxon>
        <taxon>Cucujiformia</taxon>
        <taxon>Chrysomeloidea</taxon>
        <taxon>Cerambycidae</taxon>
        <taxon>Cerambycinae</taxon>
        <taxon>Callichromatini</taxon>
        <taxon>Aromia</taxon>
    </lineage>
</organism>
<protein>
    <submittedName>
        <fullName evidence="1">Uncharacterized protein</fullName>
    </submittedName>
</protein>
<proteinExistence type="predicted"/>
<comment type="caution">
    <text evidence="1">The sequence shown here is derived from an EMBL/GenBank/DDBJ whole genome shotgun (WGS) entry which is preliminary data.</text>
</comment>
<dbReference type="InterPro" id="IPR011011">
    <property type="entry name" value="Znf_FYVE_PHD"/>
</dbReference>
<dbReference type="SUPFAM" id="SSF57903">
    <property type="entry name" value="FYVE/PHD zinc finger"/>
    <property type="match status" value="1"/>
</dbReference>
<reference evidence="1" key="1">
    <citation type="journal article" date="2023" name="Insect Mol. Biol.">
        <title>Genome sequencing provides insights into the evolution of gene families encoding plant cell wall-degrading enzymes in longhorned beetles.</title>
        <authorList>
            <person name="Shin N.R."/>
            <person name="Okamura Y."/>
            <person name="Kirsch R."/>
            <person name="Pauchet Y."/>
        </authorList>
    </citation>
    <scope>NUCLEOTIDE SEQUENCE</scope>
    <source>
        <strain evidence="1">AMC_N1</strain>
    </source>
</reference>
<dbReference type="Proteomes" id="UP001162162">
    <property type="component" value="Unassembled WGS sequence"/>
</dbReference>
<sequence>MENKCSCCNVDTDQDKLIKCCICKNSYKYSCVGLTINEVKVITTKPGLSFTCTNCTGPIKITIEDEQTVHNVLRRAKQLKDSSFGHISISYDRTPKQIEYYRKVKRELDTQLRQKIFFVSASESEFSFICLIETWLSSDILSCEYFGNNYSVFRGDRKFNAVEMSRGGGVLIAYANNLNVTKLDLTIINNTVPTIDIMGCKAQFTNSFVYLFSLYCYERWASPPLPPSIPADRVV</sequence>
<dbReference type="EMBL" id="JAPWTK010000259">
    <property type="protein sequence ID" value="KAJ8944299.1"/>
    <property type="molecule type" value="Genomic_DNA"/>
</dbReference>
<keyword evidence="2" id="KW-1185">Reference proteome</keyword>
<dbReference type="AlphaFoldDB" id="A0AAV8XYQ9"/>
<evidence type="ECO:0000313" key="2">
    <source>
        <dbReference type="Proteomes" id="UP001162162"/>
    </source>
</evidence>
<evidence type="ECO:0000313" key="1">
    <source>
        <dbReference type="EMBL" id="KAJ8944299.1"/>
    </source>
</evidence>
<dbReference type="InterPro" id="IPR036691">
    <property type="entry name" value="Endo/exonu/phosph_ase_sf"/>
</dbReference>
<name>A0AAV8XYQ9_9CUCU</name>